<organism evidence="5 6">
    <name type="scientific">Microbacterium paludicola</name>
    <dbReference type="NCBI Taxonomy" id="300019"/>
    <lineage>
        <taxon>Bacteria</taxon>
        <taxon>Bacillati</taxon>
        <taxon>Actinomycetota</taxon>
        <taxon>Actinomycetes</taxon>
        <taxon>Micrococcales</taxon>
        <taxon>Microbacteriaceae</taxon>
        <taxon>Microbacterium</taxon>
    </lineage>
</organism>
<dbReference type="GO" id="GO:0016853">
    <property type="term" value="F:isomerase activity"/>
    <property type="evidence" value="ECO:0007669"/>
    <property type="project" value="UniProtKB-KW"/>
</dbReference>
<protein>
    <submittedName>
        <fullName evidence="5">D-galactarolactone cycloisomerase</fullName>
        <ecNumber evidence="5">5.5.1.27</ecNumber>
    </submittedName>
</protein>
<keyword evidence="2" id="KW-0479">Metal-binding</keyword>
<keyword evidence="5" id="KW-0413">Isomerase</keyword>
<evidence type="ECO:0000256" key="3">
    <source>
        <dbReference type="ARBA" id="ARBA00022842"/>
    </source>
</evidence>
<dbReference type="Pfam" id="PF02746">
    <property type="entry name" value="MR_MLE_N"/>
    <property type="match status" value="1"/>
</dbReference>
<reference evidence="5 6" key="1">
    <citation type="submission" date="2023-08" db="EMBL/GenBank/DDBJ databases">
        <title>Functional and genomic diversity of the sorghum phyllosphere microbiome.</title>
        <authorList>
            <person name="Shade A."/>
        </authorList>
    </citation>
    <scope>NUCLEOTIDE SEQUENCE [LARGE SCALE GENOMIC DNA]</scope>
    <source>
        <strain evidence="5 6">SORGH_AS_0919</strain>
    </source>
</reference>
<dbReference type="SMART" id="SM00922">
    <property type="entry name" value="MR_MLE"/>
    <property type="match status" value="1"/>
</dbReference>
<gene>
    <name evidence="5" type="ORF">QE367_002207</name>
</gene>
<dbReference type="PROSITE" id="PS00908">
    <property type="entry name" value="MR_MLE_1"/>
    <property type="match status" value="1"/>
</dbReference>
<keyword evidence="3" id="KW-0460">Magnesium</keyword>
<dbReference type="Gene3D" id="3.20.20.120">
    <property type="entry name" value="Enolase-like C-terminal domain"/>
    <property type="match status" value="1"/>
</dbReference>
<feature type="domain" description="Mandelate racemase/muconate lactonizing enzyme C-terminal" evidence="4">
    <location>
        <begin position="140"/>
        <end position="245"/>
    </location>
</feature>
<dbReference type="InterPro" id="IPR029065">
    <property type="entry name" value="Enolase_C-like"/>
</dbReference>
<sequence>MKITEIKTCGLRGATPEGGWTHEHGPDDVIHTLIAVHTDEGVIGVGSCYSSEALVRAALELLTPLVVGADPREPERVSQTLAAHTFWMGRGGAVAHAISGIDIALWDILGQTAGLSVGMLLGGVYRSRVRPYASLLVDDPAPLRDTLHEIAADGFHAFKIGWGGFGRRDSRYDEDVVAAARDAIGPDALLAVDAGGSDGFWAGRSAWAIRTSAMLADYDVAWFEEALAPDDIEGYTALRARAGVPIAGGEVLTRRQDFARCMRAGAFDIVQPDTTKSGGLSESRRVAWLAEEFGVQLIPHGWNTAVGLSADLHLASAVAGTDLVEYRTGSAYIDGLLETPPELDVDGMLAVPEEPGLGIRLSQEALDRWGTRPDLLRPSVSR</sequence>
<dbReference type="EC" id="5.5.1.27" evidence="5"/>
<evidence type="ECO:0000256" key="2">
    <source>
        <dbReference type="ARBA" id="ARBA00022723"/>
    </source>
</evidence>
<dbReference type="InterPro" id="IPR013341">
    <property type="entry name" value="Mandelate_racemase_N_dom"/>
</dbReference>
<dbReference type="InterPro" id="IPR036849">
    <property type="entry name" value="Enolase-like_C_sf"/>
</dbReference>
<evidence type="ECO:0000259" key="4">
    <source>
        <dbReference type="SMART" id="SM00922"/>
    </source>
</evidence>
<dbReference type="Pfam" id="PF13378">
    <property type="entry name" value="MR_MLE_C"/>
    <property type="match status" value="1"/>
</dbReference>
<dbReference type="PANTHER" id="PTHR13794:SF58">
    <property type="entry name" value="MITOCHONDRIAL ENOLASE SUPERFAMILY MEMBER 1"/>
    <property type="match status" value="1"/>
</dbReference>
<dbReference type="SFLD" id="SFLDG00179">
    <property type="entry name" value="mandelate_racemase"/>
    <property type="match status" value="1"/>
</dbReference>
<dbReference type="EMBL" id="JAVIZA010000001">
    <property type="protein sequence ID" value="MDR6168003.1"/>
    <property type="molecule type" value="Genomic_DNA"/>
</dbReference>
<dbReference type="CDD" id="cd03316">
    <property type="entry name" value="MR_like"/>
    <property type="match status" value="1"/>
</dbReference>
<comment type="cofactor">
    <cofactor evidence="1">
        <name>Mg(2+)</name>
        <dbReference type="ChEBI" id="CHEBI:18420"/>
    </cofactor>
</comment>
<dbReference type="RefSeq" id="WP_309666760.1">
    <property type="nucleotide sequence ID" value="NZ_JAVIZA010000001.1"/>
</dbReference>
<name>A0ABU1I4C9_9MICO</name>
<dbReference type="InterPro" id="IPR018110">
    <property type="entry name" value="Mandel_Rmase/mucon_lact_enz_CS"/>
</dbReference>
<dbReference type="SFLD" id="SFLDS00001">
    <property type="entry name" value="Enolase"/>
    <property type="match status" value="1"/>
</dbReference>
<dbReference type="InterPro" id="IPR046945">
    <property type="entry name" value="RHMD-like"/>
</dbReference>
<comment type="caution">
    <text evidence="5">The sequence shown here is derived from an EMBL/GenBank/DDBJ whole genome shotgun (WGS) entry which is preliminary data.</text>
</comment>
<evidence type="ECO:0000313" key="6">
    <source>
        <dbReference type="Proteomes" id="UP001260188"/>
    </source>
</evidence>
<dbReference type="PANTHER" id="PTHR13794">
    <property type="entry name" value="ENOLASE SUPERFAMILY, MANDELATE RACEMASE"/>
    <property type="match status" value="1"/>
</dbReference>
<evidence type="ECO:0000256" key="1">
    <source>
        <dbReference type="ARBA" id="ARBA00001946"/>
    </source>
</evidence>
<dbReference type="InterPro" id="IPR013342">
    <property type="entry name" value="Mandelate_racemase_C"/>
</dbReference>
<keyword evidence="6" id="KW-1185">Reference proteome</keyword>
<dbReference type="Proteomes" id="UP001260188">
    <property type="component" value="Unassembled WGS sequence"/>
</dbReference>
<proteinExistence type="predicted"/>
<dbReference type="SUPFAM" id="SSF51604">
    <property type="entry name" value="Enolase C-terminal domain-like"/>
    <property type="match status" value="1"/>
</dbReference>
<accession>A0ABU1I4C9</accession>
<dbReference type="InterPro" id="IPR029017">
    <property type="entry name" value="Enolase-like_N"/>
</dbReference>
<evidence type="ECO:0000313" key="5">
    <source>
        <dbReference type="EMBL" id="MDR6168003.1"/>
    </source>
</evidence>
<dbReference type="Gene3D" id="3.30.390.10">
    <property type="entry name" value="Enolase-like, N-terminal domain"/>
    <property type="match status" value="1"/>
</dbReference>
<dbReference type="SUPFAM" id="SSF54826">
    <property type="entry name" value="Enolase N-terminal domain-like"/>
    <property type="match status" value="1"/>
</dbReference>